<reference evidence="5" key="1">
    <citation type="journal article" date="2021" name="Microorganisms">
        <title>Phylogenomic Reconstruction and Metabolic Potential of the Genus Aminobacter.</title>
        <authorList>
            <person name="Artuso I."/>
            <person name="Turrini P."/>
            <person name="Pirolo M."/>
            <person name="Lugli G.A."/>
            <person name="Ventura M."/>
            <person name="Visca P."/>
        </authorList>
    </citation>
    <scope>NUCLEOTIDE SEQUENCE</scope>
    <source>
        <strain evidence="5">LMG 26462</strain>
    </source>
</reference>
<proteinExistence type="predicted"/>
<dbReference type="SMART" id="SM00342">
    <property type="entry name" value="HTH_ARAC"/>
    <property type="match status" value="1"/>
</dbReference>
<gene>
    <name evidence="5" type="ORF">J1C56_00025</name>
</gene>
<keyword evidence="2" id="KW-0238">DNA-binding</keyword>
<dbReference type="InterPro" id="IPR018060">
    <property type="entry name" value="HTH_AraC"/>
</dbReference>
<dbReference type="InterPro" id="IPR020449">
    <property type="entry name" value="Tscrpt_reg_AraC-type_HTH"/>
</dbReference>
<dbReference type="Pfam" id="PF12833">
    <property type="entry name" value="HTH_18"/>
    <property type="match status" value="1"/>
</dbReference>
<dbReference type="InterPro" id="IPR050204">
    <property type="entry name" value="AraC_XylS_family_regulators"/>
</dbReference>
<evidence type="ECO:0000256" key="1">
    <source>
        <dbReference type="ARBA" id="ARBA00023015"/>
    </source>
</evidence>
<dbReference type="Pfam" id="PF14525">
    <property type="entry name" value="AraC_binding_2"/>
    <property type="match status" value="1"/>
</dbReference>
<dbReference type="PANTHER" id="PTHR46796">
    <property type="entry name" value="HTH-TYPE TRANSCRIPTIONAL ACTIVATOR RHAS-RELATED"/>
    <property type="match status" value="1"/>
</dbReference>
<evidence type="ECO:0000259" key="4">
    <source>
        <dbReference type="PROSITE" id="PS01124"/>
    </source>
</evidence>
<feature type="domain" description="HTH araC/xylS-type" evidence="4">
    <location>
        <begin position="215"/>
        <end position="315"/>
    </location>
</feature>
<dbReference type="PRINTS" id="PR00032">
    <property type="entry name" value="HTHARAC"/>
</dbReference>
<reference evidence="5" key="2">
    <citation type="submission" date="2021-03" db="EMBL/GenBank/DDBJ databases">
        <authorList>
            <person name="Artuso I."/>
            <person name="Turrini P."/>
            <person name="Pirolo M."/>
            <person name="Lugli G.A."/>
            <person name="Ventura M."/>
            <person name="Visca P."/>
        </authorList>
    </citation>
    <scope>NUCLEOTIDE SEQUENCE</scope>
    <source>
        <strain evidence="5">LMG 26462</strain>
    </source>
</reference>
<name>A0A9X1A5X4_9HYPH</name>
<protein>
    <submittedName>
        <fullName evidence="5">Helix-turn-helix domain-containing protein</fullName>
    </submittedName>
</protein>
<dbReference type="AlphaFoldDB" id="A0A9X1A5X4"/>
<dbReference type="Proteomes" id="UP001138921">
    <property type="component" value="Unassembled WGS sequence"/>
</dbReference>
<evidence type="ECO:0000256" key="2">
    <source>
        <dbReference type="ARBA" id="ARBA00023125"/>
    </source>
</evidence>
<comment type="caution">
    <text evidence="5">The sequence shown here is derived from an EMBL/GenBank/DDBJ whole genome shotgun (WGS) entry which is preliminary data.</text>
</comment>
<dbReference type="PROSITE" id="PS01124">
    <property type="entry name" value="HTH_ARAC_FAMILY_2"/>
    <property type="match status" value="1"/>
</dbReference>
<dbReference type="InterPro" id="IPR009057">
    <property type="entry name" value="Homeodomain-like_sf"/>
</dbReference>
<sequence length="350" mass="37937">MPAKFRLDVSVTPDNTREFELWRSGISPLYLVDACDARARTSFGAEMTSYQFADIAVALGTSSAATYKRTTKTIAQSGIDTICLLLYADGGCDLDLEGRSVEVRPGDVCLLDMTRANALRAPGFKSLTVMLPRTLITPFLADPDGLHGQVLPKSAPLNTVLASHLWTLLAQAPALSVPDVRAAGRAIAAMVAAFAGASADGRNSIARAAVVVSLQAARRIVETNLQNPALGPEFLCQQLGVSRAKLYRLFEPLGGASHFIQQRRMRQAYHDIIDPACRHERVGEIAARYGFSSISVFSRAFRQAYGASPSELRDGFWRTGNAEPGLCGDSVFETMNRWLLGTETVRRSVL</sequence>
<dbReference type="RefSeq" id="WP_214384992.1">
    <property type="nucleotide sequence ID" value="NZ_JAFLWW010000001.1"/>
</dbReference>
<evidence type="ECO:0000313" key="6">
    <source>
        <dbReference type="Proteomes" id="UP001138921"/>
    </source>
</evidence>
<dbReference type="EMBL" id="JAFLWW010000001">
    <property type="protein sequence ID" value="MBT1153972.1"/>
    <property type="molecule type" value="Genomic_DNA"/>
</dbReference>
<dbReference type="GO" id="GO:0043565">
    <property type="term" value="F:sequence-specific DNA binding"/>
    <property type="evidence" value="ECO:0007669"/>
    <property type="project" value="InterPro"/>
</dbReference>
<dbReference type="SUPFAM" id="SSF46689">
    <property type="entry name" value="Homeodomain-like"/>
    <property type="match status" value="1"/>
</dbReference>
<dbReference type="PANTHER" id="PTHR46796:SF6">
    <property type="entry name" value="ARAC SUBFAMILY"/>
    <property type="match status" value="1"/>
</dbReference>
<evidence type="ECO:0000313" key="5">
    <source>
        <dbReference type="EMBL" id="MBT1153972.1"/>
    </source>
</evidence>
<evidence type="ECO:0000256" key="3">
    <source>
        <dbReference type="ARBA" id="ARBA00023163"/>
    </source>
</evidence>
<organism evidence="5 6">
    <name type="scientific">Aminobacter anthyllidis</name>
    <dbReference type="NCBI Taxonomy" id="1035067"/>
    <lineage>
        <taxon>Bacteria</taxon>
        <taxon>Pseudomonadati</taxon>
        <taxon>Pseudomonadota</taxon>
        <taxon>Alphaproteobacteria</taxon>
        <taxon>Hyphomicrobiales</taxon>
        <taxon>Phyllobacteriaceae</taxon>
        <taxon>Aminobacter</taxon>
    </lineage>
</organism>
<dbReference type="InterPro" id="IPR035418">
    <property type="entry name" value="AraC-bd_2"/>
</dbReference>
<keyword evidence="3" id="KW-0804">Transcription</keyword>
<keyword evidence="1" id="KW-0805">Transcription regulation</keyword>
<dbReference type="Gene3D" id="1.10.10.60">
    <property type="entry name" value="Homeodomain-like"/>
    <property type="match status" value="1"/>
</dbReference>
<accession>A0A9X1A5X4</accession>
<keyword evidence="6" id="KW-1185">Reference proteome</keyword>
<dbReference type="GO" id="GO:0003700">
    <property type="term" value="F:DNA-binding transcription factor activity"/>
    <property type="evidence" value="ECO:0007669"/>
    <property type="project" value="InterPro"/>
</dbReference>